<sequence length="244" mass="28614">MTHLITYATENMSKAAQLCVESGKNNGVDWGYFKRSTFIEPYFISCNQSIFESERGAGYWLWKPYIIGAYLARMAEGEILIYSDAGVEFINNVSHIIEKMDQDIFLFGNNWNHVDWCKGDVMQAIPSQIQTTDKQVQASVIFIRNTERSRKFVKEWLLYCQMPGLIDDSPSATPNYPTFQEHRHDQAILTQLAYKYGIKLHWWPATYNNGAFNYEKLPCYSSDNYPIIFHHHRLRDNEFDQYKK</sequence>
<dbReference type="EMBL" id="LR796374">
    <property type="protein sequence ID" value="CAB4140160.1"/>
    <property type="molecule type" value="Genomic_DNA"/>
</dbReference>
<evidence type="ECO:0000313" key="1">
    <source>
        <dbReference type="EMBL" id="CAB4140160.1"/>
    </source>
</evidence>
<reference evidence="1" key="1">
    <citation type="submission" date="2020-04" db="EMBL/GenBank/DDBJ databases">
        <authorList>
            <person name="Chiriac C."/>
            <person name="Salcher M."/>
            <person name="Ghai R."/>
            <person name="Kavagutti S V."/>
        </authorList>
    </citation>
    <scope>NUCLEOTIDE SEQUENCE</scope>
</reference>
<organism evidence="1">
    <name type="scientific">uncultured Caudovirales phage</name>
    <dbReference type="NCBI Taxonomy" id="2100421"/>
    <lineage>
        <taxon>Viruses</taxon>
        <taxon>Duplodnaviria</taxon>
        <taxon>Heunggongvirae</taxon>
        <taxon>Uroviricota</taxon>
        <taxon>Caudoviricetes</taxon>
        <taxon>Peduoviridae</taxon>
        <taxon>Maltschvirus</taxon>
        <taxon>Maltschvirus maltsch</taxon>
    </lineage>
</organism>
<gene>
    <name evidence="1" type="ORF">UFOVP402_8</name>
</gene>
<accession>A0A6J5M515</accession>
<name>A0A6J5M515_9CAUD</name>
<proteinExistence type="predicted"/>
<protein>
    <submittedName>
        <fullName evidence="1">Uncharacterized protein</fullName>
    </submittedName>
</protein>